<dbReference type="GO" id="GO:0005886">
    <property type="term" value="C:plasma membrane"/>
    <property type="evidence" value="ECO:0007669"/>
    <property type="project" value="TreeGrafter"/>
</dbReference>
<organism evidence="8 9">
    <name type="scientific">Amylocarpus encephaloides</name>
    <dbReference type="NCBI Taxonomy" id="45428"/>
    <lineage>
        <taxon>Eukaryota</taxon>
        <taxon>Fungi</taxon>
        <taxon>Dikarya</taxon>
        <taxon>Ascomycota</taxon>
        <taxon>Pezizomycotina</taxon>
        <taxon>Leotiomycetes</taxon>
        <taxon>Helotiales</taxon>
        <taxon>Helotiales incertae sedis</taxon>
        <taxon>Amylocarpus</taxon>
    </lineage>
</organism>
<feature type="transmembrane region" description="Helical" evidence="6">
    <location>
        <begin position="415"/>
        <end position="439"/>
    </location>
</feature>
<evidence type="ECO:0000256" key="1">
    <source>
        <dbReference type="ARBA" id="ARBA00004141"/>
    </source>
</evidence>
<feature type="transmembrane region" description="Helical" evidence="6">
    <location>
        <begin position="80"/>
        <end position="105"/>
    </location>
</feature>
<accession>A0A9P8C4M2</accession>
<feature type="transmembrane region" description="Helical" evidence="6">
    <location>
        <begin position="383"/>
        <end position="403"/>
    </location>
</feature>
<dbReference type="AlphaFoldDB" id="A0A9P8C4M2"/>
<feature type="transmembrane region" description="Helical" evidence="6">
    <location>
        <begin position="451"/>
        <end position="476"/>
    </location>
</feature>
<feature type="transmembrane region" description="Helical" evidence="6">
    <location>
        <begin position="117"/>
        <end position="141"/>
    </location>
</feature>
<comment type="similarity">
    <text evidence="2">Belongs to the major facilitator superfamily. TCR/Tet family.</text>
</comment>
<keyword evidence="5 6" id="KW-0472">Membrane</keyword>
<feature type="transmembrane region" description="Helical" evidence="6">
    <location>
        <begin position="214"/>
        <end position="236"/>
    </location>
</feature>
<dbReference type="InterPro" id="IPR020846">
    <property type="entry name" value="MFS_dom"/>
</dbReference>
<dbReference type="InterPro" id="IPR036259">
    <property type="entry name" value="MFS_trans_sf"/>
</dbReference>
<evidence type="ECO:0000256" key="4">
    <source>
        <dbReference type="ARBA" id="ARBA00022989"/>
    </source>
</evidence>
<keyword evidence="9" id="KW-1185">Reference proteome</keyword>
<dbReference type="PROSITE" id="PS50850">
    <property type="entry name" value="MFS"/>
    <property type="match status" value="1"/>
</dbReference>
<comment type="caution">
    <text evidence="8">The sequence shown here is derived from an EMBL/GenBank/DDBJ whole genome shotgun (WGS) entry which is preliminary data.</text>
</comment>
<proteinExistence type="inferred from homology"/>
<feature type="transmembrane region" description="Helical" evidence="6">
    <location>
        <begin position="188"/>
        <end position="208"/>
    </location>
</feature>
<feature type="transmembrane region" description="Helical" evidence="6">
    <location>
        <begin position="321"/>
        <end position="341"/>
    </location>
</feature>
<feature type="transmembrane region" description="Helical" evidence="6">
    <location>
        <begin position="54"/>
        <end position="74"/>
    </location>
</feature>
<dbReference type="Proteomes" id="UP000824998">
    <property type="component" value="Unassembled WGS sequence"/>
</dbReference>
<feature type="transmembrane region" description="Helical" evidence="6">
    <location>
        <begin position="256"/>
        <end position="281"/>
    </location>
</feature>
<dbReference type="FunFam" id="1.20.1250.20:FF:000196">
    <property type="entry name" value="MFS toxin efflux pump (AflT)"/>
    <property type="match status" value="1"/>
</dbReference>
<evidence type="ECO:0000256" key="6">
    <source>
        <dbReference type="SAM" id="Phobius"/>
    </source>
</evidence>
<dbReference type="Gene3D" id="1.20.1720.10">
    <property type="entry name" value="Multidrug resistance protein D"/>
    <property type="match status" value="1"/>
</dbReference>
<dbReference type="PANTHER" id="PTHR23501">
    <property type="entry name" value="MAJOR FACILITATOR SUPERFAMILY"/>
    <property type="match status" value="1"/>
</dbReference>
<comment type="subcellular location">
    <subcellularLocation>
        <location evidence="1">Membrane</location>
        <topology evidence="1">Multi-pass membrane protein</topology>
    </subcellularLocation>
</comment>
<evidence type="ECO:0000313" key="8">
    <source>
        <dbReference type="EMBL" id="KAG9233292.1"/>
    </source>
</evidence>
<name>A0A9P8C4M2_9HELO</name>
<evidence type="ECO:0000256" key="5">
    <source>
        <dbReference type="ARBA" id="ARBA00023136"/>
    </source>
</evidence>
<reference evidence="8" key="1">
    <citation type="journal article" date="2021" name="IMA Fungus">
        <title>Genomic characterization of three marine fungi, including Emericellopsis atlantica sp. nov. with signatures of a generalist lifestyle and marine biomass degradation.</title>
        <authorList>
            <person name="Hagestad O.C."/>
            <person name="Hou L."/>
            <person name="Andersen J.H."/>
            <person name="Hansen E.H."/>
            <person name="Altermark B."/>
            <person name="Li C."/>
            <person name="Kuhnert E."/>
            <person name="Cox R.J."/>
            <person name="Crous P.W."/>
            <person name="Spatafora J.W."/>
            <person name="Lail K."/>
            <person name="Amirebrahimi M."/>
            <person name="Lipzen A."/>
            <person name="Pangilinan J."/>
            <person name="Andreopoulos W."/>
            <person name="Hayes R.D."/>
            <person name="Ng V."/>
            <person name="Grigoriev I.V."/>
            <person name="Jackson S.A."/>
            <person name="Sutton T.D.S."/>
            <person name="Dobson A.D.W."/>
            <person name="Rama T."/>
        </authorList>
    </citation>
    <scope>NUCLEOTIDE SEQUENCE</scope>
    <source>
        <strain evidence="8">TRa018bII</strain>
    </source>
</reference>
<keyword evidence="4 6" id="KW-1133">Transmembrane helix</keyword>
<dbReference type="SUPFAM" id="SSF103473">
    <property type="entry name" value="MFS general substrate transporter"/>
    <property type="match status" value="2"/>
</dbReference>
<protein>
    <submittedName>
        <fullName evidence="8">Major facilitator superfamily</fullName>
    </submittedName>
</protein>
<dbReference type="OrthoDB" id="10021397at2759"/>
<dbReference type="PANTHER" id="PTHR23501:SF193">
    <property type="entry name" value="MULTIDRUG TRANSPORTER, PUTATIVE (AFU_ORTHOLOGUE AFUA_8G00940)-RELATED"/>
    <property type="match status" value="1"/>
</dbReference>
<evidence type="ECO:0000259" key="7">
    <source>
        <dbReference type="PROSITE" id="PS50850"/>
    </source>
</evidence>
<dbReference type="Gene3D" id="1.20.1250.20">
    <property type="entry name" value="MFS general substrate transporter like domains"/>
    <property type="match status" value="1"/>
</dbReference>
<feature type="transmembrane region" description="Helical" evidence="6">
    <location>
        <begin position="293"/>
        <end position="314"/>
    </location>
</feature>
<dbReference type="GO" id="GO:0022857">
    <property type="term" value="F:transmembrane transporter activity"/>
    <property type="evidence" value="ECO:0007669"/>
    <property type="project" value="InterPro"/>
</dbReference>
<sequence length="491" mass="52350">MLLDTSIIATAIPKITSDFHALNDVGWYGSSYLLASCSLTPMTGKIYSRYSSKWSFMIFLGVFELGSLLCALAKNSNMLIVARAVAGLGSSGMINGALTIIAACVRLEKRADLGRENLTIVVGQLGILLGPLLGGALTQHASWRWCFWINLPCGVIVAGILFLIHIPDRTVKRTSHSSILSVFKELDVIGFALFAPAAIMFLLALQWGGTFYPWNSATVIGLFCGAAGNIAVFMYWEYRVGDAALLPWSMVKQRIVWCSGVVMLFFFGSQLIISYYLAIYFQAVRGVEPTLAGVYLLPGILSQMLFAIVSGTLVGKLGYYLPWAVGSACLATIGCGLMSTFNPTTATATWIGYQIIGGIGRGSGLQMPIVAIQNCIPEKQIPVGMSLVAFAQTLGGALFLTFAQTAFSTALRTELPMLAPGVSALVVETAGATGFRAIVPSGSVDGVIESYSVAITHVLYVATGSAAACFCFAWGIGWKDIRKKKVVQPAA</sequence>
<feature type="transmembrane region" description="Helical" evidence="6">
    <location>
        <begin position="147"/>
        <end position="167"/>
    </location>
</feature>
<dbReference type="Pfam" id="PF07690">
    <property type="entry name" value="MFS_1"/>
    <property type="match status" value="1"/>
</dbReference>
<keyword evidence="3 6" id="KW-0812">Transmembrane</keyword>
<gene>
    <name evidence="8" type="ORF">BJ875DRAFT_512616</name>
</gene>
<evidence type="ECO:0000313" key="9">
    <source>
        <dbReference type="Proteomes" id="UP000824998"/>
    </source>
</evidence>
<evidence type="ECO:0000256" key="2">
    <source>
        <dbReference type="ARBA" id="ARBA00007520"/>
    </source>
</evidence>
<evidence type="ECO:0000256" key="3">
    <source>
        <dbReference type="ARBA" id="ARBA00022692"/>
    </source>
</evidence>
<dbReference type="InterPro" id="IPR011701">
    <property type="entry name" value="MFS"/>
</dbReference>
<dbReference type="EMBL" id="MU251507">
    <property type="protein sequence ID" value="KAG9233292.1"/>
    <property type="molecule type" value="Genomic_DNA"/>
</dbReference>
<feature type="domain" description="Major facilitator superfamily (MFS) profile" evidence="7">
    <location>
        <begin position="1"/>
        <end position="436"/>
    </location>
</feature>